<dbReference type="Pfam" id="PF10099">
    <property type="entry name" value="RskA_C"/>
    <property type="match status" value="1"/>
</dbReference>
<proteinExistence type="predicted"/>
<feature type="domain" description="Anti-sigma K factor RskA C-terminal" evidence="1">
    <location>
        <begin position="100"/>
        <end position="230"/>
    </location>
</feature>
<evidence type="ECO:0000259" key="1">
    <source>
        <dbReference type="Pfam" id="PF10099"/>
    </source>
</evidence>
<gene>
    <name evidence="2" type="ORF">SAMN05444273_101300</name>
</gene>
<reference evidence="3" key="1">
    <citation type="submission" date="2016-11" db="EMBL/GenBank/DDBJ databases">
        <authorList>
            <person name="Varghese N."/>
            <person name="Submissions S."/>
        </authorList>
    </citation>
    <scope>NUCLEOTIDE SEQUENCE [LARGE SCALE GENOMIC DNA]</scope>
    <source>
        <strain evidence="3">DSM 100566</strain>
    </source>
</reference>
<dbReference type="PANTHER" id="PTHR37461">
    <property type="entry name" value="ANTI-SIGMA-K FACTOR RSKA"/>
    <property type="match status" value="1"/>
</dbReference>
<dbReference type="GO" id="GO:0006417">
    <property type="term" value="P:regulation of translation"/>
    <property type="evidence" value="ECO:0007669"/>
    <property type="project" value="TreeGrafter"/>
</dbReference>
<accession>A0A1M4T4M9</accession>
<dbReference type="OrthoDB" id="9816387at2"/>
<dbReference type="EMBL" id="FQUV01000001">
    <property type="protein sequence ID" value="SHE39344.1"/>
    <property type="molecule type" value="Genomic_DNA"/>
</dbReference>
<dbReference type="GO" id="GO:0005886">
    <property type="term" value="C:plasma membrane"/>
    <property type="evidence" value="ECO:0007669"/>
    <property type="project" value="InterPro"/>
</dbReference>
<protein>
    <submittedName>
        <fullName evidence="2">Anti-sigma-K factor RskA</fullName>
    </submittedName>
</protein>
<dbReference type="STRING" id="1486859.SAMN05444273_101300"/>
<keyword evidence="3" id="KW-1185">Reference proteome</keyword>
<evidence type="ECO:0000313" key="2">
    <source>
        <dbReference type="EMBL" id="SHE39344.1"/>
    </source>
</evidence>
<dbReference type="PANTHER" id="PTHR37461:SF1">
    <property type="entry name" value="ANTI-SIGMA-K FACTOR RSKA"/>
    <property type="match status" value="1"/>
</dbReference>
<dbReference type="InterPro" id="IPR051474">
    <property type="entry name" value="Anti-sigma-K/W_factor"/>
</dbReference>
<dbReference type="Proteomes" id="UP000184144">
    <property type="component" value="Unassembled WGS sequence"/>
</dbReference>
<dbReference type="RefSeq" id="WP_073139412.1">
    <property type="nucleotide sequence ID" value="NZ_FQUV01000001.1"/>
</dbReference>
<name>A0A1M4T4M9_9RHOB</name>
<dbReference type="GO" id="GO:0016989">
    <property type="term" value="F:sigma factor antagonist activity"/>
    <property type="evidence" value="ECO:0007669"/>
    <property type="project" value="TreeGrafter"/>
</dbReference>
<dbReference type="AlphaFoldDB" id="A0A1M4T4M9"/>
<sequence>MTTHPEIPEEDRALAAEYALRLLSKDEEAAFEARMLDDRHLEELVAETVNQFAPLADEIAEETPSRAVKVALLADLFGESPAAASLWERVGLWRAASFVATAAAAVMAVMLITQSSPVPAPQLPAAERGALFVSEIAAGDDSLRVLAVYDADTGSVQVNRTTGSAAPDRALELWAIAGDNPPVSLGVLPEGQKGQLVLPENLRGDVASLVLAISDEPLGGSPTGAPTGAVLAVGQVTDI</sequence>
<dbReference type="InterPro" id="IPR018764">
    <property type="entry name" value="RskA_C"/>
</dbReference>
<organism evidence="2 3">
    <name type="scientific">Litoreibacter ascidiaceicola</name>
    <dbReference type="NCBI Taxonomy" id="1486859"/>
    <lineage>
        <taxon>Bacteria</taxon>
        <taxon>Pseudomonadati</taxon>
        <taxon>Pseudomonadota</taxon>
        <taxon>Alphaproteobacteria</taxon>
        <taxon>Rhodobacterales</taxon>
        <taxon>Roseobacteraceae</taxon>
        <taxon>Litoreibacter</taxon>
    </lineage>
</organism>
<evidence type="ECO:0000313" key="3">
    <source>
        <dbReference type="Proteomes" id="UP000184144"/>
    </source>
</evidence>